<proteinExistence type="predicted"/>
<reference evidence="1 2" key="1">
    <citation type="submission" date="2019-10" db="EMBL/GenBank/DDBJ databases">
        <title>Nocardia macrotermitis sp. nov. and Nocardia aurantia sp. nov., isolated from the gut of fungus growing-termite Macrotermes natalensis.</title>
        <authorList>
            <person name="Benndorf R."/>
            <person name="Schwitalla J."/>
            <person name="Martin K."/>
            <person name="De Beer W."/>
            <person name="Kaster A.-K."/>
            <person name="Vollmers J."/>
            <person name="Poulsen M."/>
            <person name="Beemelmanns C."/>
        </authorList>
    </citation>
    <scope>NUCLEOTIDE SEQUENCE [LARGE SCALE GENOMIC DNA]</scope>
    <source>
        <strain evidence="1 2">RB56</strain>
    </source>
</reference>
<evidence type="ECO:0000313" key="1">
    <source>
        <dbReference type="EMBL" id="MQY31664.1"/>
    </source>
</evidence>
<dbReference type="AlphaFoldDB" id="A0A7K0E3D9"/>
<dbReference type="InterPro" id="IPR016888">
    <property type="entry name" value="UCP028498"/>
</dbReference>
<organism evidence="1 2">
    <name type="scientific">Nocardia aurantia</name>
    <dbReference type="NCBI Taxonomy" id="2585199"/>
    <lineage>
        <taxon>Bacteria</taxon>
        <taxon>Bacillati</taxon>
        <taxon>Actinomycetota</taxon>
        <taxon>Actinomycetes</taxon>
        <taxon>Mycobacteriales</taxon>
        <taxon>Nocardiaceae</taxon>
        <taxon>Nocardia</taxon>
    </lineage>
</organism>
<dbReference type="Proteomes" id="UP000431401">
    <property type="component" value="Unassembled WGS sequence"/>
</dbReference>
<keyword evidence="2" id="KW-1185">Reference proteome</keyword>
<evidence type="ECO:0000313" key="2">
    <source>
        <dbReference type="Proteomes" id="UP000431401"/>
    </source>
</evidence>
<protein>
    <recommendedName>
        <fullName evidence="3">DUF2255 domain-containing protein</fullName>
    </recommendedName>
</protein>
<name>A0A7K0E3D9_9NOCA</name>
<comment type="caution">
    <text evidence="1">The sequence shown here is derived from an EMBL/GenBank/DDBJ whole genome shotgun (WGS) entry which is preliminary data.</text>
</comment>
<dbReference type="EMBL" id="WEGI01000022">
    <property type="protein sequence ID" value="MQY31664.1"/>
    <property type="molecule type" value="Genomic_DNA"/>
</dbReference>
<dbReference type="RefSeq" id="WP_153348891.1">
    <property type="nucleotide sequence ID" value="NZ_WEGI01000022.1"/>
</dbReference>
<dbReference type="Pfam" id="PF10012">
    <property type="entry name" value="DUF2255"/>
    <property type="match status" value="1"/>
</dbReference>
<evidence type="ECO:0008006" key="3">
    <source>
        <dbReference type="Google" id="ProtNLM"/>
    </source>
</evidence>
<accession>A0A7K0E3D9</accession>
<sequence>MTAWTTDELTRLDHEDEFEISSRRSDGSLSSPRVIWAVRDGDAVYVRSVNGPTAIWYRGTRKQHEGHLSTDGVERDVTFVDAGPDVNDRIDAAYRNKYRRYAANIIDSITGPQASATTMQLIPR</sequence>
<dbReference type="OrthoDB" id="162563at2"/>
<gene>
    <name evidence="1" type="ORF">NRB56_72740</name>
</gene>